<protein>
    <recommendedName>
        <fullName evidence="2">F-box domain-containing protein</fullName>
    </recommendedName>
</protein>
<dbReference type="SUPFAM" id="SSF52047">
    <property type="entry name" value="RNI-like"/>
    <property type="match status" value="1"/>
</dbReference>
<evidence type="ECO:0008006" key="2">
    <source>
        <dbReference type="Google" id="ProtNLM"/>
    </source>
</evidence>
<dbReference type="Gene3D" id="3.80.10.10">
    <property type="entry name" value="Ribonuclease Inhibitor"/>
    <property type="match status" value="1"/>
</dbReference>
<reference evidence="1" key="1">
    <citation type="journal article" date="2014" name="Genome Announc.">
        <title>De novo whole-genome sequence and genome annotation of Lichtheimia ramosa.</title>
        <authorList>
            <person name="Linde J."/>
            <person name="Schwartze V."/>
            <person name="Binder U."/>
            <person name="Lass-Florl C."/>
            <person name="Voigt K."/>
            <person name="Horn F."/>
        </authorList>
    </citation>
    <scope>NUCLEOTIDE SEQUENCE</scope>
    <source>
        <strain evidence="1">JMRC FSU:6197</strain>
    </source>
</reference>
<organism evidence="1">
    <name type="scientific">Lichtheimia ramosa</name>
    <dbReference type="NCBI Taxonomy" id="688394"/>
    <lineage>
        <taxon>Eukaryota</taxon>
        <taxon>Fungi</taxon>
        <taxon>Fungi incertae sedis</taxon>
        <taxon>Mucoromycota</taxon>
        <taxon>Mucoromycotina</taxon>
        <taxon>Mucoromycetes</taxon>
        <taxon>Mucorales</taxon>
        <taxon>Lichtheimiaceae</taxon>
        <taxon>Lichtheimia</taxon>
    </lineage>
</organism>
<name>A0A077WR05_9FUNG</name>
<dbReference type="AlphaFoldDB" id="A0A077WR05"/>
<proteinExistence type="predicted"/>
<sequence>MRLKWHGHLDLIKVVNIRPELEYLSCDEFPSLTLDPLWNMPFPCVQPTPQTLEIAAINYESPIHQVIALLNSSWGARTKRLVCEISNIFTSHEEQTSSQQQHQFTQPLLELEELEYKCNKYWDMETRYNLPMQMLLLPLLKQGTQLKHVDIRLFCRRRPPVFNSGLDSQAMPEYVTLSKLLHLRHLCIHECNSYYPESLEYLFSSMVLEHTPLQSFEYMVTRYYSDVLCFESLVKVPTIRHVTLYAFQPTYMDCSTVASFVKSLRLSPSIDSLHFKSGSEFPYERVFKYLSDNMSHRIKHLTFSSVYQISHSGLKYLIEHHPQIETLRFVDVPGTGTEDMRVIIPDLRARGVKNVIWEMPYPINDCA</sequence>
<dbReference type="InterPro" id="IPR032675">
    <property type="entry name" value="LRR_dom_sf"/>
</dbReference>
<dbReference type="OrthoDB" id="10340219at2759"/>
<evidence type="ECO:0000313" key="1">
    <source>
        <dbReference type="EMBL" id="CDS09122.1"/>
    </source>
</evidence>
<dbReference type="EMBL" id="LK023329">
    <property type="protein sequence ID" value="CDS09122.1"/>
    <property type="molecule type" value="Genomic_DNA"/>
</dbReference>
<gene>
    <name evidence="1" type="ORF">LRAMOSA10482</name>
</gene>
<accession>A0A077WR05</accession>